<protein>
    <submittedName>
        <fullName evidence="6">Methyl-accepting chemotaxis protein</fullName>
    </submittedName>
</protein>
<dbReference type="PANTHER" id="PTHR32089">
    <property type="entry name" value="METHYL-ACCEPTING CHEMOTAXIS PROTEIN MCPB"/>
    <property type="match status" value="1"/>
</dbReference>
<dbReference type="Gene3D" id="1.10.287.950">
    <property type="entry name" value="Methyl-accepting chemotaxis protein"/>
    <property type="match status" value="1"/>
</dbReference>
<dbReference type="GO" id="GO:0006935">
    <property type="term" value="P:chemotaxis"/>
    <property type="evidence" value="ECO:0007669"/>
    <property type="project" value="InterPro"/>
</dbReference>
<dbReference type="AlphaFoldDB" id="A0A5S5BYW8"/>
<dbReference type="Pfam" id="PF00015">
    <property type="entry name" value="MCPsignal"/>
    <property type="match status" value="1"/>
</dbReference>
<evidence type="ECO:0000313" key="7">
    <source>
        <dbReference type="Proteomes" id="UP000323257"/>
    </source>
</evidence>
<comment type="caution">
    <text evidence="6">The sequence shown here is derived from an EMBL/GenBank/DDBJ whole genome shotgun (WGS) entry which is preliminary data.</text>
</comment>
<comment type="similarity">
    <text evidence="2">Belongs to the methyl-accepting chemotaxis (MCP) protein family.</text>
</comment>
<evidence type="ECO:0000256" key="3">
    <source>
        <dbReference type="PROSITE-ProRule" id="PRU00284"/>
    </source>
</evidence>
<accession>A0A5S5BYW8</accession>
<dbReference type="SMART" id="SM00283">
    <property type="entry name" value="MA"/>
    <property type="match status" value="1"/>
</dbReference>
<feature type="domain" description="Methyl-accepting transducer" evidence="5">
    <location>
        <begin position="49"/>
        <end position="296"/>
    </location>
</feature>
<dbReference type="SUPFAM" id="SSF103190">
    <property type="entry name" value="Sensory domain-like"/>
    <property type="match status" value="1"/>
</dbReference>
<sequence length="465" mass="50677">MKLRWKRDAANHKKASNQDERVHVLRQLTNESMVISDQLAAAVEEVNQSIGSLGSIADRSSLREGDLRASSQLAAERIEQAFSVLQEVTSSAEEISASAVRLDGASKTTGDIAREVEQSLEATDGVMQELNAQTLSMERNIQHLQEQTSNIEEINAFIQEIVEQTSLLALNASIEAAHAGEYGRGFSIVAQEIKKLAEQSNEAVKRSSAMVRQIEAGVVEVVRSVELEKAAVERGALEMNRTQARMERIVAQIRQVDDLAAISSEASLRQSDHMARATLLLSEAVESVQDTMHSVDGTLELTRQQRQQIGKLDRVRDDLNRSSGALSAAIQRVGLNRDYDGEVDTSATRAKLTRLAADSALAELGEAEHERRLTAMLRAEAEIEAVWSNRSDGSFVFSLPAAGLLNAKGRIWWKKAMEGVSYQSEPYISAITKQPCVTVAVPIRGQDGAVVGVMGADIAIHPEGN</sequence>
<dbReference type="GO" id="GO:0016020">
    <property type="term" value="C:membrane"/>
    <property type="evidence" value="ECO:0007669"/>
    <property type="project" value="InterPro"/>
</dbReference>
<dbReference type="SUPFAM" id="SSF58104">
    <property type="entry name" value="Methyl-accepting chemotaxis protein (MCP) signaling domain"/>
    <property type="match status" value="1"/>
</dbReference>
<reference evidence="6 7" key="1">
    <citation type="submission" date="2019-07" db="EMBL/GenBank/DDBJ databases">
        <title>Genomic Encyclopedia of Type Strains, Phase III (KMG-III): the genomes of soil and plant-associated and newly described type strains.</title>
        <authorList>
            <person name="Whitman W."/>
        </authorList>
    </citation>
    <scope>NUCLEOTIDE SEQUENCE [LARGE SCALE GENOMIC DNA]</scope>
    <source>
        <strain evidence="6 7">BL24</strain>
    </source>
</reference>
<feature type="coiled-coil region" evidence="4">
    <location>
        <begin position="113"/>
        <end position="147"/>
    </location>
</feature>
<dbReference type="CDD" id="cd18773">
    <property type="entry name" value="PDC1_HK_sensor"/>
    <property type="match status" value="1"/>
</dbReference>
<dbReference type="GO" id="GO:0004888">
    <property type="term" value="F:transmembrane signaling receptor activity"/>
    <property type="evidence" value="ECO:0007669"/>
    <property type="project" value="InterPro"/>
</dbReference>
<evidence type="ECO:0000256" key="1">
    <source>
        <dbReference type="ARBA" id="ARBA00023224"/>
    </source>
</evidence>
<dbReference type="RefSeq" id="WP_246183545.1">
    <property type="nucleotide sequence ID" value="NZ_VNHS01000010.1"/>
</dbReference>
<name>A0A5S5BYW8_9BACL</name>
<dbReference type="PANTHER" id="PTHR32089:SF112">
    <property type="entry name" value="LYSOZYME-LIKE PROTEIN-RELATED"/>
    <property type="match status" value="1"/>
</dbReference>
<organism evidence="6 7">
    <name type="scientific">Paenibacillus methanolicus</name>
    <dbReference type="NCBI Taxonomy" id="582686"/>
    <lineage>
        <taxon>Bacteria</taxon>
        <taxon>Bacillati</taxon>
        <taxon>Bacillota</taxon>
        <taxon>Bacilli</taxon>
        <taxon>Bacillales</taxon>
        <taxon>Paenibacillaceae</taxon>
        <taxon>Paenibacillus</taxon>
    </lineage>
</organism>
<dbReference type="PRINTS" id="PR00260">
    <property type="entry name" value="CHEMTRNSDUCR"/>
</dbReference>
<keyword evidence="1 3" id="KW-0807">Transducer</keyword>
<evidence type="ECO:0000256" key="4">
    <source>
        <dbReference type="SAM" id="Coils"/>
    </source>
</evidence>
<keyword evidence="7" id="KW-1185">Reference proteome</keyword>
<dbReference type="InterPro" id="IPR004090">
    <property type="entry name" value="Chemotax_Me-accpt_rcpt"/>
</dbReference>
<evidence type="ECO:0000256" key="2">
    <source>
        <dbReference type="ARBA" id="ARBA00029447"/>
    </source>
</evidence>
<dbReference type="PROSITE" id="PS50111">
    <property type="entry name" value="CHEMOTAXIS_TRANSDUC_2"/>
    <property type="match status" value="1"/>
</dbReference>
<dbReference type="InterPro" id="IPR029151">
    <property type="entry name" value="Sensor-like_sf"/>
</dbReference>
<evidence type="ECO:0000313" key="6">
    <source>
        <dbReference type="EMBL" id="TYP71270.1"/>
    </source>
</evidence>
<gene>
    <name evidence="6" type="ORF">BCM02_110220</name>
</gene>
<dbReference type="Proteomes" id="UP000323257">
    <property type="component" value="Unassembled WGS sequence"/>
</dbReference>
<evidence type="ECO:0000259" key="5">
    <source>
        <dbReference type="PROSITE" id="PS50111"/>
    </source>
</evidence>
<proteinExistence type="inferred from homology"/>
<dbReference type="EMBL" id="VNHS01000010">
    <property type="protein sequence ID" value="TYP71270.1"/>
    <property type="molecule type" value="Genomic_DNA"/>
</dbReference>
<dbReference type="Pfam" id="PF22673">
    <property type="entry name" value="MCP-like_PDC_1"/>
    <property type="match status" value="1"/>
</dbReference>
<dbReference type="InterPro" id="IPR004089">
    <property type="entry name" value="MCPsignal_dom"/>
</dbReference>
<dbReference type="GO" id="GO:0007165">
    <property type="term" value="P:signal transduction"/>
    <property type="evidence" value="ECO:0007669"/>
    <property type="project" value="UniProtKB-KW"/>
</dbReference>
<dbReference type="Gene3D" id="3.30.450.20">
    <property type="entry name" value="PAS domain"/>
    <property type="match status" value="1"/>
</dbReference>
<keyword evidence="4" id="KW-0175">Coiled coil</keyword>